<dbReference type="Proteomes" id="UP000029669">
    <property type="component" value="Chromosome"/>
</dbReference>
<dbReference type="RefSeq" id="WP_049686157.1">
    <property type="nucleotide sequence ID" value="NZ_CP009170.1"/>
</dbReference>
<dbReference type="OrthoDB" id="9787727at2"/>
<feature type="domain" description="PIN" evidence="1">
    <location>
        <begin position="2"/>
        <end position="116"/>
    </location>
</feature>
<accession>A0A097ANI9</accession>
<dbReference type="Pfam" id="PF13470">
    <property type="entry name" value="PIN_3"/>
    <property type="match status" value="1"/>
</dbReference>
<keyword evidence="3" id="KW-1185">Reference proteome</keyword>
<dbReference type="CDD" id="cd09854">
    <property type="entry name" value="PIN_VapC-like"/>
    <property type="match status" value="1"/>
</dbReference>
<dbReference type="NCBIfam" id="TIGR00305">
    <property type="entry name" value="putative toxin-antitoxin system toxin component, PIN family"/>
    <property type="match status" value="1"/>
</dbReference>
<dbReference type="STRING" id="2325.TKV_c01810"/>
<dbReference type="HOGENOM" id="CLU_124456_3_0_9"/>
<gene>
    <name evidence="2" type="ORF">TKV_c01810</name>
</gene>
<name>A0A097ANI9_THEKI</name>
<dbReference type="InterPro" id="IPR029060">
    <property type="entry name" value="PIN-like_dom_sf"/>
</dbReference>
<organism evidence="2 3">
    <name type="scientific">Thermoanaerobacter kivui</name>
    <name type="common">Acetogenium kivui</name>
    <dbReference type="NCBI Taxonomy" id="2325"/>
    <lineage>
        <taxon>Bacteria</taxon>
        <taxon>Bacillati</taxon>
        <taxon>Bacillota</taxon>
        <taxon>Clostridia</taxon>
        <taxon>Thermoanaerobacterales</taxon>
        <taxon>Thermoanaerobacteraceae</taxon>
        <taxon>Thermoanaerobacter</taxon>
    </lineage>
</organism>
<dbReference type="AlphaFoldDB" id="A0A097ANI9"/>
<dbReference type="SUPFAM" id="SSF88723">
    <property type="entry name" value="PIN domain-like"/>
    <property type="match status" value="1"/>
</dbReference>
<dbReference type="eggNOG" id="COG1848">
    <property type="taxonomic scope" value="Bacteria"/>
</dbReference>
<dbReference type="Gene3D" id="3.40.50.1010">
    <property type="entry name" value="5'-nuclease"/>
    <property type="match status" value="1"/>
</dbReference>
<evidence type="ECO:0000259" key="1">
    <source>
        <dbReference type="Pfam" id="PF13470"/>
    </source>
</evidence>
<sequence length="140" mass="16078">MKVLIDTNVILDVLLKRTPFDVDAYNILKLAEEKKIDAYLATSSITDIYYFINKNLSHNESIKALEALLSIVEVVSITKHDIKKAMNFKEFRDLEDALQMQCLKKLKGDLIITRDEEFQKLTNKAISPKDFLSNEGLIKN</sequence>
<dbReference type="InterPro" id="IPR002850">
    <property type="entry name" value="PIN_toxin-like"/>
</dbReference>
<evidence type="ECO:0000313" key="2">
    <source>
        <dbReference type="EMBL" id="AIS51386.1"/>
    </source>
</evidence>
<dbReference type="KEGG" id="tki:TKV_c01810"/>
<proteinExistence type="predicted"/>
<dbReference type="EMBL" id="CP009170">
    <property type="protein sequence ID" value="AIS51386.1"/>
    <property type="molecule type" value="Genomic_DNA"/>
</dbReference>
<protein>
    <recommendedName>
        <fullName evidence="1">PIN domain-containing protein</fullName>
    </recommendedName>
</protein>
<reference evidence="3" key="1">
    <citation type="journal article" date="2015" name="Genome Announc.">
        <title>Whole-Genome Sequences of 80 Environmental and Clinical Isolates of Burkholderia pseudomallei.</title>
        <authorList>
            <person name="Johnson S.L."/>
            <person name="Baker A.L."/>
            <person name="Chain P.S."/>
            <person name="Currie B.J."/>
            <person name="Daligault H.E."/>
            <person name="Davenport K.W."/>
            <person name="Davis C.B."/>
            <person name="Inglis T.J."/>
            <person name="Kaestli M."/>
            <person name="Koren S."/>
            <person name="Mayo M."/>
            <person name="Merritt A.J."/>
            <person name="Price E.P."/>
            <person name="Sarovich D.S."/>
            <person name="Warner J."/>
            <person name="Rosovitz M.J."/>
        </authorList>
    </citation>
    <scope>NUCLEOTIDE SEQUENCE [LARGE SCALE GENOMIC DNA]</scope>
    <source>
        <strain evidence="3">DSM 2030</strain>
    </source>
</reference>
<dbReference type="InterPro" id="IPR002716">
    <property type="entry name" value="PIN_dom"/>
</dbReference>
<evidence type="ECO:0000313" key="3">
    <source>
        <dbReference type="Proteomes" id="UP000029669"/>
    </source>
</evidence>